<organism evidence="2 3">
    <name type="scientific">Moorena producens PAL-8-15-08-1</name>
    <dbReference type="NCBI Taxonomy" id="1458985"/>
    <lineage>
        <taxon>Bacteria</taxon>
        <taxon>Bacillati</taxon>
        <taxon>Cyanobacteriota</taxon>
        <taxon>Cyanophyceae</taxon>
        <taxon>Coleofasciculales</taxon>
        <taxon>Coleofasciculaceae</taxon>
        <taxon>Moorena</taxon>
    </lineage>
</organism>
<dbReference type="Pfam" id="PF22319">
    <property type="entry name" value="DUF6972"/>
    <property type="match status" value="1"/>
</dbReference>
<accession>A0A1D8U085</accession>
<evidence type="ECO:0000313" key="2">
    <source>
        <dbReference type="EMBL" id="AOX03307.1"/>
    </source>
</evidence>
<dbReference type="EMBL" id="CP017599">
    <property type="protein sequence ID" value="AOX03307.1"/>
    <property type="molecule type" value="Genomic_DNA"/>
</dbReference>
<dbReference type="KEGG" id="mpro:BJP34_31160"/>
<protein>
    <recommendedName>
        <fullName evidence="1">DUF6972 domain-containing protein</fullName>
    </recommendedName>
</protein>
<evidence type="ECO:0000313" key="3">
    <source>
        <dbReference type="Proteomes" id="UP000177870"/>
    </source>
</evidence>
<dbReference type="InterPro" id="IPR054245">
    <property type="entry name" value="DUF6972"/>
</dbReference>
<proteinExistence type="predicted"/>
<feature type="domain" description="DUF6972" evidence="1">
    <location>
        <begin position="6"/>
        <end position="111"/>
    </location>
</feature>
<dbReference type="OrthoDB" id="486860at2"/>
<dbReference type="AlphaFoldDB" id="A0A1D8U085"/>
<gene>
    <name evidence="2" type="ORF">BJP34_31160</name>
</gene>
<reference evidence="3" key="1">
    <citation type="submission" date="2016-10" db="EMBL/GenBank/DDBJ databases">
        <title>Comparative genomics uncovers the prolific and rare metabolic potential of the cyanobacterial genus Moorea.</title>
        <authorList>
            <person name="Leao T."/>
            <person name="Castelao G."/>
            <person name="Korobeynikov A."/>
            <person name="Monroe E.A."/>
            <person name="Podell S."/>
            <person name="Glukhov E."/>
            <person name="Allen E."/>
            <person name="Gerwick W.H."/>
            <person name="Gerwick L."/>
        </authorList>
    </citation>
    <scope>NUCLEOTIDE SEQUENCE [LARGE SCALE GENOMIC DNA]</scope>
    <source>
        <strain evidence="3">PAL-8-15-08-1</strain>
    </source>
</reference>
<evidence type="ECO:0000259" key="1">
    <source>
        <dbReference type="Pfam" id="PF22319"/>
    </source>
</evidence>
<dbReference type="Proteomes" id="UP000177870">
    <property type="component" value="Chromosome"/>
</dbReference>
<name>A0A1D8U085_9CYAN</name>
<sequence length="112" mass="12690">MSGIDREIFLDSRHIAKHLPGTPQVQRLLRRGRSAHVFNNQATMERVAQAIIETGEFTGVIRGYERYGLFFADSIGYRISPDGSPSTPLFYGEVKIDGKNQYHVIPRTRPSQ</sequence>
<dbReference type="RefSeq" id="WP_070395690.1">
    <property type="nucleotide sequence ID" value="NZ_CP017599.1"/>
</dbReference>